<dbReference type="GO" id="GO:0005737">
    <property type="term" value="C:cytoplasm"/>
    <property type="evidence" value="ECO:0007669"/>
    <property type="project" value="TreeGrafter"/>
</dbReference>
<dbReference type="Pfam" id="PF04774">
    <property type="entry name" value="HABP4_PAI-RBP1"/>
    <property type="match status" value="1"/>
</dbReference>
<feature type="compositionally biased region" description="Basic and acidic residues" evidence="1">
    <location>
        <begin position="497"/>
        <end position="513"/>
    </location>
</feature>
<gene>
    <name evidence="3" type="ORF">BJ554DRAFT_2178</name>
</gene>
<reference evidence="3 4" key="1">
    <citation type="journal article" name="Sci. Rep.">
        <title>Genome-scale phylogenetic analyses confirm Olpidium as the closest living zoosporic fungus to the non-flagellated, terrestrial fungi.</title>
        <authorList>
            <person name="Chang Y."/>
            <person name="Rochon D."/>
            <person name="Sekimoto S."/>
            <person name="Wang Y."/>
            <person name="Chovatia M."/>
            <person name="Sandor L."/>
            <person name="Salamov A."/>
            <person name="Grigoriev I.V."/>
            <person name="Stajich J.E."/>
            <person name="Spatafora J.W."/>
        </authorList>
    </citation>
    <scope>NUCLEOTIDE SEQUENCE [LARGE SCALE GENOMIC DNA]</scope>
    <source>
        <strain evidence="3">S191</strain>
    </source>
</reference>
<keyword evidence="4" id="KW-1185">Reference proteome</keyword>
<evidence type="ECO:0000256" key="1">
    <source>
        <dbReference type="SAM" id="MobiDB-lite"/>
    </source>
</evidence>
<proteinExistence type="predicted"/>
<organism evidence="3 4">
    <name type="scientific">Olpidium bornovanus</name>
    <dbReference type="NCBI Taxonomy" id="278681"/>
    <lineage>
        <taxon>Eukaryota</taxon>
        <taxon>Fungi</taxon>
        <taxon>Fungi incertae sedis</taxon>
        <taxon>Olpidiomycota</taxon>
        <taxon>Olpidiomycotina</taxon>
        <taxon>Olpidiomycetes</taxon>
        <taxon>Olpidiales</taxon>
        <taxon>Olpidiaceae</taxon>
        <taxon>Olpidium</taxon>
    </lineage>
</organism>
<dbReference type="Proteomes" id="UP000673691">
    <property type="component" value="Unassembled WGS sequence"/>
</dbReference>
<dbReference type="SMART" id="SM01233">
    <property type="entry name" value="HABP4_PAI-RBP1"/>
    <property type="match status" value="1"/>
</dbReference>
<dbReference type="AlphaFoldDB" id="A0A8H8DGI1"/>
<dbReference type="EMBL" id="JAEFCI010009563">
    <property type="protein sequence ID" value="KAG5457734.1"/>
    <property type="molecule type" value="Genomic_DNA"/>
</dbReference>
<feature type="compositionally biased region" description="Polar residues" evidence="1">
    <location>
        <begin position="466"/>
        <end position="475"/>
    </location>
</feature>
<evidence type="ECO:0000313" key="4">
    <source>
        <dbReference type="Proteomes" id="UP000673691"/>
    </source>
</evidence>
<dbReference type="InterPro" id="IPR006861">
    <property type="entry name" value="HABP4_PAIRBP1-bd"/>
</dbReference>
<feature type="compositionally biased region" description="Gly residues" evidence="1">
    <location>
        <begin position="295"/>
        <end position="304"/>
    </location>
</feature>
<feature type="region of interest" description="Disordered" evidence="1">
    <location>
        <begin position="247"/>
        <end position="374"/>
    </location>
</feature>
<dbReference type="GO" id="GO:0005634">
    <property type="term" value="C:nucleus"/>
    <property type="evidence" value="ECO:0007669"/>
    <property type="project" value="TreeGrafter"/>
</dbReference>
<protein>
    <recommendedName>
        <fullName evidence="2">Hyaluronan/mRNA-binding protein domain-containing protein</fullName>
    </recommendedName>
</protein>
<feature type="region of interest" description="Disordered" evidence="1">
    <location>
        <begin position="152"/>
        <end position="234"/>
    </location>
</feature>
<evidence type="ECO:0000313" key="3">
    <source>
        <dbReference type="EMBL" id="KAG5457734.1"/>
    </source>
</evidence>
<dbReference type="GO" id="GO:0003723">
    <property type="term" value="F:RNA binding"/>
    <property type="evidence" value="ECO:0007669"/>
    <property type="project" value="InterPro"/>
</dbReference>
<feature type="compositionally biased region" description="Basic residues" evidence="1">
    <location>
        <begin position="201"/>
        <end position="212"/>
    </location>
</feature>
<feature type="domain" description="Hyaluronan/mRNA-binding protein" evidence="2">
    <location>
        <begin position="303"/>
        <end position="417"/>
    </location>
</feature>
<dbReference type="OrthoDB" id="5390558at2759"/>
<feature type="compositionally biased region" description="Basic residues" evidence="1">
    <location>
        <begin position="164"/>
        <end position="180"/>
    </location>
</feature>
<dbReference type="PANTHER" id="PTHR12299:SF17">
    <property type="entry name" value="AT19571P-RELATED"/>
    <property type="match status" value="1"/>
</dbReference>
<evidence type="ECO:0000259" key="2">
    <source>
        <dbReference type="SMART" id="SM01233"/>
    </source>
</evidence>
<feature type="compositionally biased region" description="Basic and acidic residues" evidence="1">
    <location>
        <begin position="305"/>
        <end position="321"/>
    </location>
</feature>
<name>A0A8H8DGI1_9FUNG</name>
<feature type="region of interest" description="Disordered" evidence="1">
    <location>
        <begin position="466"/>
        <end position="551"/>
    </location>
</feature>
<feature type="compositionally biased region" description="Low complexity" evidence="1">
    <location>
        <begin position="261"/>
        <end position="274"/>
    </location>
</feature>
<comment type="caution">
    <text evidence="3">The sequence shown here is derived from an EMBL/GenBank/DDBJ whole genome shotgun (WGS) entry which is preliminary data.</text>
</comment>
<dbReference type="PANTHER" id="PTHR12299">
    <property type="entry name" value="HYALURONIC ACID-BINDING PROTEIN 4"/>
    <property type="match status" value="1"/>
</dbReference>
<feature type="compositionally biased region" description="Basic and acidic residues" evidence="1">
    <location>
        <begin position="275"/>
        <end position="293"/>
    </location>
</feature>
<accession>A0A8H8DGI1</accession>
<feature type="compositionally biased region" description="Pro residues" evidence="1">
    <location>
        <begin position="250"/>
        <end position="260"/>
    </location>
</feature>
<dbReference type="InterPro" id="IPR039764">
    <property type="entry name" value="HABP4/SERBP1-like"/>
</dbReference>
<feature type="compositionally biased region" description="Low complexity" evidence="1">
    <location>
        <begin position="335"/>
        <end position="369"/>
    </location>
</feature>
<dbReference type="Gene3D" id="6.10.140.1040">
    <property type="match status" value="1"/>
</dbReference>
<sequence length="551" mass="58261">MYLCDGDVLFTPGEGKKGAVYACVSEAEALLTLAAGREESAAGGAVGGCHVAEPSAGAAVGDASAGASVADASAGAAVADASAGAPVAEAPAPAALEEPAVSRIRARRRAFRNLAGAAVRRALPGRRSGLDFAFSPAPGVVPRAAALAPRRRRAVGGVPPPAVGRRRCRRRCRRRRRRRQVAALGDGGGARLLTRSAGIKEKKKKNVGKKHPDKSSQRGAGRTPRCTSLTPNRFPAEQGAFLTCSRLPRLYPPPPPPPSPGCTACPPAARGPRNPRGEDGPQGHQRDKTDHRYGARGGYQGGRGRQFDRHSGGHRESERKASQGWGDPTENPDDVANQSGAAAAVSGAESDPRAALADPADKAAANTPAEDPEAAARAAELRRLREEEEKQKTLDEYLAEKATCSVALPEARKANEGADVTQWKDAVLLKNDDEQVLFAGKHVVLGCSLGPRFSCRTLLLSRASLVPTTQESTGKSRNRKERNKAVVDIKQQFAPRPRPERTTDNFGRRDRGQFRPNEGAGRGRGGDQRPSRPTGDRNLNVGDECAFPTLR</sequence>